<comment type="caution">
    <text evidence="1">The sequence shown here is derived from an EMBL/GenBank/DDBJ whole genome shotgun (WGS) entry which is preliminary data.</text>
</comment>
<evidence type="ECO:0000313" key="2">
    <source>
        <dbReference type="Proteomes" id="UP001266305"/>
    </source>
</evidence>
<sequence length="120" mass="12677">MGGWSVGTINRPQSQLLGVSQWQTLSVFPADPETLAMHVGLVREPVTVLWKGWAGDPGPSMSWDSTAQLLGMCLCVVSMATPYSPARGLVRPVLGAGECDGCQDLYLKKPVLCGQGGSLC</sequence>
<reference evidence="1 2" key="1">
    <citation type="submission" date="2023-05" db="EMBL/GenBank/DDBJ databases">
        <title>B98-5 Cell Line De Novo Hybrid Assembly: An Optical Mapping Approach.</title>
        <authorList>
            <person name="Kananen K."/>
            <person name="Auerbach J.A."/>
            <person name="Kautto E."/>
            <person name="Blachly J.S."/>
        </authorList>
    </citation>
    <scope>NUCLEOTIDE SEQUENCE [LARGE SCALE GENOMIC DNA]</scope>
    <source>
        <strain evidence="1">B95-8</strain>
        <tissue evidence="1">Cell line</tissue>
    </source>
</reference>
<accession>A0ABQ9VKK8</accession>
<organism evidence="1 2">
    <name type="scientific">Saguinus oedipus</name>
    <name type="common">Cotton-top tamarin</name>
    <name type="synonym">Oedipomidas oedipus</name>
    <dbReference type="NCBI Taxonomy" id="9490"/>
    <lineage>
        <taxon>Eukaryota</taxon>
        <taxon>Metazoa</taxon>
        <taxon>Chordata</taxon>
        <taxon>Craniata</taxon>
        <taxon>Vertebrata</taxon>
        <taxon>Euteleostomi</taxon>
        <taxon>Mammalia</taxon>
        <taxon>Eutheria</taxon>
        <taxon>Euarchontoglires</taxon>
        <taxon>Primates</taxon>
        <taxon>Haplorrhini</taxon>
        <taxon>Platyrrhini</taxon>
        <taxon>Cebidae</taxon>
        <taxon>Callitrichinae</taxon>
        <taxon>Saguinus</taxon>
    </lineage>
</organism>
<dbReference type="EMBL" id="JASSZA010000005">
    <property type="protein sequence ID" value="KAK2109916.1"/>
    <property type="molecule type" value="Genomic_DNA"/>
</dbReference>
<proteinExistence type="predicted"/>
<name>A0ABQ9VKK8_SAGOE</name>
<dbReference type="Proteomes" id="UP001266305">
    <property type="component" value="Unassembled WGS sequence"/>
</dbReference>
<gene>
    <name evidence="1" type="ORF">P7K49_009662</name>
</gene>
<keyword evidence="2" id="KW-1185">Reference proteome</keyword>
<protein>
    <submittedName>
        <fullName evidence="1">Uncharacterized protein</fullName>
    </submittedName>
</protein>
<evidence type="ECO:0000313" key="1">
    <source>
        <dbReference type="EMBL" id="KAK2109916.1"/>
    </source>
</evidence>